<dbReference type="EMBL" id="LAZR01043970">
    <property type="protein sequence ID" value="KKL05803.1"/>
    <property type="molecule type" value="Genomic_DNA"/>
</dbReference>
<sequence>MAIGEITELVNAQNLKLELISSTASVTLGRYVMLQDLDFHLGRPEAREPTTDGGIIYYFGKGDHYFDATLLLTTPEIISFNALTVLDSNGNLPSNVINIIAEPRGGGSDVTIQVTAELPDFNISKPVEGGVIFRVRFRITTDTVSVT</sequence>
<comment type="caution">
    <text evidence="1">The sequence shown here is derived from an EMBL/GenBank/DDBJ whole genome shotgun (WGS) entry which is preliminary data.</text>
</comment>
<organism evidence="1">
    <name type="scientific">marine sediment metagenome</name>
    <dbReference type="NCBI Taxonomy" id="412755"/>
    <lineage>
        <taxon>unclassified sequences</taxon>
        <taxon>metagenomes</taxon>
        <taxon>ecological metagenomes</taxon>
    </lineage>
</organism>
<evidence type="ECO:0000313" key="1">
    <source>
        <dbReference type="EMBL" id="KKL05803.1"/>
    </source>
</evidence>
<proteinExistence type="predicted"/>
<dbReference type="AlphaFoldDB" id="A0A0F9D137"/>
<protein>
    <submittedName>
        <fullName evidence="1">Uncharacterized protein</fullName>
    </submittedName>
</protein>
<gene>
    <name evidence="1" type="ORF">LCGC14_2602400</name>
</gene>
<reference evidence="1" key="1">
    <citation type="journal article" date="2015" name="Nature">
        <title>Complex archaea that bridge the gap between prokaryotes and eukaryotes.</title>
        <authorList>
            <person name="Spang A."/>
            <person name="Saw J.H."/>
            <person name="Jorgensen S.L."/>
            <person name="Zaremba-Niedzwiedzka K."/>
            <person name="Martijn J."/>
            <person name="Lind A.E."/>
            <person name="van Eijk R."/>
            <person name="Schleper C."/>
            <person name="Guy L."/>
            <person name="Ettema T.J."/>
        </authorList>
    </citation>
    <scope>NUCLEOTIDE SEQUENCE</scope>
</reference>
<accession>A0A0F9D137</accession>
<name>A0A0F9D137_9ZZZZ</name>